<dbReference type="AlphaFoldDB" id="A0A1E8FEF8"/>
<dbReference type="SUPFAM" id="SSF47203">
    <property type="entry name" value="Acyl-CoA dehydrogenase C-terminal domain-like"/>
    <property type="match status" value="1"/>
</dbReference>
<evidence type="ECO:0000259" key="7">
    <source>
        <dbReference type="Pfam" id="PF02771"/>
    </source>
</evidence>
<dbReference type="Gene3D" id="2.40.110.10">
    <property type="entry name" value="Butyryl-CoA Dehydrogenase, subunit A, domain 2"/>
    <property type="match status" value="1"/>
</dbReference>
<gene>
    <name evidence="8" type="ORF">BFC17_18150</name>
</gene>
<keyword evidence="3" id="KW-0285">Flavoprotein</keyword>
<dbReference type="Gene3D" id="1.20.140.10">
    <property type="entry name" value="Butyryl-CoA Dehydrogenase, subunit A, domain 3"/>
    <property type="match status" value="1"/>
</dbReference>
<dbReference type="Gene3D" id="1.10.540.10">
    <property type="entry name" value="Acyl-CoA dehydrogenase/oxidase, N-terminal domain"/>
    <property type="match status" value="1"/>
</dbReference>
<evidence type="ECO:0000259" key="6">
    <source>
        <dbReference type="Pfam" id="PF00441"/>
    </source>
</evidence>
<dbReference type="PANTHER" id="PTHR43884">
    <property type="entry name" value="ACYL-COA DEHYDROGENASE"/>
    <property type="match status" value="1"/>
</dbReference>
<sequence length="364" mass="39885">MIALNEEQIMLRDSAYDWAQECSPVNAFRKLRDSQTGLGYDPEAWHHIAEMGWPGIVVPESQGGLEFGHRSLGLVLEALARTLTASPLLSCAAVANAIVLGDNQSMSEEWLPKLALGEAIGALACDETARHNPERVSCEIKDGYLSGKKLFVHEGNAADVLIVTAKLNGNIELFAIPTTTKGIKRTPLDMSDSRDTAHIEFDSVAIDPTWQLKGGKLLLTTVLNRARIYAAAEMQGLARQAFETTVEYLKVRSQYGQLIGAFQALQHRAAKMFTELELTQSCVDAALDAIDEGDENISEMASVAQMMACETTNLVTNEMIQMHGGVGMTDEHDAGFYLKRARVLEAWLGNAAFHRERFAVLNAF</sequence>
<protein>
    <submittedName>
        <fullName evidence="8">Acyl-CoA dehydrogenase</fullName>
    </submittedName>
</protein>
<comment type="caution">
    <text evidence="8">The sequence shown here is derived from an EMBL/GenBank/DDBJ whole genome shotgun (WGS) entry which is preliminary data.</text>
</comment>
<dbReference type="Proteomes" id="UP000176037">
    <property type="component" value="Unassembled WGS sequence"/>
</dbReference>
<accession>A0A1E8FEF8</accession>
<dbReference type="InterPro" id="IPR009100">
    <property type="entry name" value="AcylCoA_DH/oxidase_NM_dom_sf"/>
</dbReference>
<dbReference type="GO" id="GO:0003995">
    <property type="term" value="F:acyl-CoA dehydrogenase activity"/>
    <property type="evidence" value="ECO:0007669"/>
    <property type="project" value="TreeGrafter"/>
</dbReference>
<evidence type="ECO:0000256" key="5">
    <source>
        <dbReference type="ARBA" id="ARBA00023002"/>
    </source>
</evidence>
<dbReference type="InterPro" id="IPR009075">
    <property type="entry name" value="AcylCo_DH/oxidase_C"/>
</dbReference>
<evidence type="ECO:0000313" key="9">
    <source>
        <dbReference type="Proteomes" id="UP000176037"/>
    </source>
</evidence>
<evidence type="ECO:0000256" key="4">
    <source>
        <dbReference type="ARBA" id="ARBA00022827"/>
    </source>
</evidence>
<comment type="similarity">
    <text evidence="2">Belongs to the acyl-CoA dehydrogenase family.</text>
</comment>
<dbReference type="EMBL" id="MJIC01000013">
    <property type="protein sequence ID" value="OFI34312.1"/>
    <property type="molecule type" value="Genomic_DNA"/>
</dbReference>
<feature type="domain" description="Acyl-CoA dehydrogenase/oxidase N-terminal" evidence="7">
    <location>
        <begin position="5"/>
        <end position="118"/>
    </location>
</feature>
<proteinExistence type="inferred from homology"/>
<reference evidence="8 9" key="1">
    <citation type="submission" date="2016-09" db="EMBL/GenBank/DDBJ databases">
        <title>Alteromonas lipolytica, a new species isolated from sea water.</title>
        <authorList>
            <person name="Wu Y.-H."/>
            <person name="Cheng H."/>
            <person name="Xu X.-W."/>
        </authorList>
    </citation>
    <scope>NUCLEOTIDE SEQUENCE [LARGE SCALE GENOMIC DNA]</scope>
    <source>
        <strain evidence="8 9">JW12</strain>
    </source>
</reference>
<organism evidence="8 9">
    <name type="scientific">Alteromonas lipolytica</name>
    <dbReference type="NCBI Taxonomy" id="1856405"/>
    <lineage>
        <taxon>Bacteria</taxon>
        <taxon>Pseudomonadati</taxon>
        <taxon>Pseudomonadota</taxon>
        <taxon>Gammaproteobacteria</taxon>
        <taxon>Alteromonadales</taxon>
        <taxon>Alteromonadaceae</taxon>
        <taxon>Alteromonas/Salinimonas group</taxon>
        <taxon>Alteromonas</taxon>
    </lineage>
</organism>
<evidence type="ECO:0000256" key="2">
    <source>
        <dbReference type="ARBA" id="ARBA00009347"/>
    </source>
</evidence>
<dbReference type="InterPro" id="IPR013786">
    <property type="entry name" value="AcylCoA_DH/ox_N"/>
</dbReference>
<dbReference type="InterPro" id="IPR046373">
    <property type="entry name" value="Acyl-CoA_Oxase/DH_mid-dom_sf"/>
</dbReference>
<keyword evidence="5" id="KW-0560">Oxidoreductase</keyword>
<dbReference type="InterPro" id="IPR037069">
    <property type="entry name" value="AcylCoA_DH/ox_N_sf"/>
</dbReference>
<evidence type="ECO:0000256" key="3">
    <source>
        <dbReference type="ARBA" id="ARBA00022630"/>
    </source>
</evidence>
<evidence type="ECO:0000313" key="8">
    <source>
        <dbReference type="EMBL" id="OFI34312.1"/>
    </source>
</evidence>
<dbReference type="RefSeq" id="WP_070176428.1">
    <property type="nucleotide sequence ID" value="NZ_BMJR01000009.1"/>
</dbReference>
<dbReference type="InterPro" id="IPR036250">
    <property type="entry name" value="AcylCo_DH-like_C"/>
</dbReference>
<name>A0A1E8FEF8_9ALTE</name>
<dbReference type="OrthoDB" id="9769473at2"/>
<dbReference type="SUPFAM" id="SSF56645">
    <property type="entry name" value="Acyl-CoA dehydrogenase NM domain-like"/>
    <property type="match status" value="1"/>
</dbReference>
<comment type="cofactor">
    <cofactor evidence="1">
        <name>FAD</name>
        <dbReference type="ChEBI" id="CHEBI:57692"/>
    </cofactor>
</comment>
<dbReference type="STRING" id="1856405.BFC17_18150"/>
<feature type="domain" description="Acyl-CoA dehydrogenase/oxidase C-terminal" evidence="6">
    <location>
        <begin position="219"/>
        <end position="357"/>
    </location>
</feature>
<dbReference type="Pfam" id="PF00441">
    <property type="entry name" value="Acyl-CoA_dh_1"/>
    <property type="match status" value="1"/>
</dbReference>
<evidence type="ECO:0000256" key="1">
    <source>
        <dbReference type="ARBA" id="ARBA00001974"/>
    </source>
</evidence>
<dbReference type="PANTHER" id="PTHR43884:SF20">
    <property type="entry name" value="ACYL-COA DEHYDROGENASE FADE28"/>
    <property type="match status" value="1"/>
</dbReference>
<keyword evidence="4" id="KW-0274">FAD</keyword>
<dbReference type="Pfam" id="PF02771">
    <property type="entry name" value="Acyl-CoA_dh_N"/>
    <property type="match status" value="1"/>
</dbReference>
<dbReference type="GO" id="GO:0050660">
    <property type="term" value="F:flavin adenine dinucleotide binding"/>
    <property type="evidence" value="ECO:0007669"/>
    <property type="project" value="InterPro"/>
</dbReference>
<dbReference type="CDD" id="cd00567">
    <property type="entry name" value="ACAD"/>
    <property type="match status" value="1"/>
</dbReference>
<keyword evidence="9" id="KW-1185">Reference proteome</keyword>